<feature type="transmembrane region" description="Helical" evidence="9">
    <location>
        <begin position="104"/>
        <end position="123"/>
    </location>
</feature>
<organism evidence="11 12">
    <name type="scientific">Trichoplax adhaerens</name>
    <name type="common">Trichoplax reptans</name>
    <dbReference type="NCBI Taxonomy" id="10228"/>
    <lineage>
        <taxon>Eukaryota</taxon>
        <taxon>Metazoa</taxon>
        <taxon>Placozoa</taxon>
        <taxon>Uniplacotomia</taxon>
        <taxon>Trichoplacea</taxon>
        <taxon>Trichoplacidae</taxon>
        <taxon>Trichoplax</taxon>
    </lineage>
</organism>
<dbReference type="SUPFAM" id="SSF81321">
    <property type="entry name" value="Family A G protein-coupled receptor-like"/>
    <property type="match status" value="1"/>
</dbReference>
<feature type="transmembrane region" description="Helical" evidence="9">
    <location>
        <begin position="67"/>
        <end position="84"/>
    </location>
</feature>
<dbReference type="GO" id="GO:0005886">
    <property type="term" value="C:plasma membrane"/>
    <property type="evidence" value="ECO:0000318"/>
    <property type="project" value="GO_Central"/>
</dbReference>
<proteinExistence type="predicted"/>
<evidence type="ECO:0000256" key="4">
    <source>
        <dbReference type="ARBA" id="ARBA00022989"/>
    </source>
</evidence>
<feature type="transmembrane region" description="Helical" evidence="9">
    <location>
        <begin position="34"/>
        <end position="55"/>
    </location>
</feature>
<dbReference type="InterPro" id="IPR050569">
    <property type="entry name" value="TAAR"/>
</dbReference>
<dbReference type="Proteomes" id="UP000009022">
    <property type="component" value="Unassembled WGS sequence"/>
</dbReference>
<evidence type="ECO:0000313" key="11">
    <source>
        <dbReference type="EMBL" id="EDV27026.1"/>
    </source>
</evidence>
<keyword evidence="4 9" id="KW-1133">Transmembrane helix</keyword>
<accession>B3RSB4</accession>
<dbReference type="InParanoid" id="B3RSB4"/>
<keyword evidence="8" id="KW-0807">Transducer</keyword>
<dbReference type="GeneID" id="6752235"/>
<feature type="domain" description="G-protein coupled receptors family 1 profile" evidence="10">
    <location>
        <begin position="46"/>
        <end position="295"/>
    </location>
</feature>
<evidence type="ECO:0000259" key="10">
    <source>
        <dbReference type="PROSITE" id="PS50262"/>
    </source>
</evidence>
<keyword evidence="12" id="KW-1185">Reference proteome</keyword>
<dbReference type="InterPro" id="IPR017452">
    <property type="entry name" value="GPCR_Rhodpsn_7TM"/>
</dbReference>
<evidence type="ECO:0000256" key="7">
    <source>
        <dbReference type="ARBA" id="ARBA00023170"/>
    </source>
</evidence>
<dbReference type="RefSeq" id="XP_002111022.1">
    <property type="nucleotide sequence ID" value="XM_002110986.1"/>
</dbReference>
<evidence type="ECO:0000256" key="5">
    <source>
        <dbReference type="ARBA" id="ARBA00023040"/>
    </source>
</evidence>
<feature type="transmembrane region" description="Helical" evidence="9">
    <location>
        <begin position="188"/>
        <end position="215"/>
    </location>
</feature>
<keyword evidence="2" id="KW-1003">Cell membrane</keyword>
<dbReference type="PhylomeDB" id="B3RSB4"/>
<evidence type="ECO:0000256" key="2">
    <source>
        <dbReference type="ARBA" id="ARBA00022475"/>
    </source>
</evidence>
<evidence type="ECO:0000256" key="8">
    <source>
        <dbReference type="ARBA" id="ARBA00023224"/>
    </source>
</evidence>
<keyword evidence="3 9" id="KW-0812">Transmembrane</keyword>
<dbReference type="CTD" id="6752235"/>
<evidence type="ECO:0000256" key="6">
    <source>
        <dbReference type="ARBA" id="ARBA00023136"/>
    </source>
</evidence>
<dbReference type="Gene3D" id="1.20.1070.10">
    <property type="entry name" value="Rhodopsin 7-helix transmembrane proteins"/>
    <property type="match status" value="1"/>
</dbReference>
<keyword evidence="7" id="KW-0675">Receptor</keyword>
<keyword evidence="5" id="KW-0297">G-protein coupled receptor</keyword>
<dbReference type="AlphaFoldDB" id="B3RSB4"/>
<evidence type="ECO:0000313" key="12">
    <source>
        <dbReference type="Proteomes" id="UP000009022"/>
    </source>
</evidence>
<dbReference type="KEGG" id="tad:TRIADDRAFT_54537"/>
<name>B3RSB4_TRIAD</name>
<dbReference type="PANTHER" id="PTHR24249">
    <property type="entry name" value="HISTAMINE RECEPTOR-RELATED G-PROTEIN COUPLED RECEPTOR"/>
    <property type="match status" value="1"/>
</dbReference>
<dbReference type="eggNOG" id="KOG3656">
    <property type="taxonomic scope" value="Eukaryota"/>
</dbReference>
<evidence type="ECO:0000256" key="1">
    <source>
        <dbReference type="ARBA" id="ARBA00004651"/>
    </source>
</evidence>
<feature type="transmembrane region" description="Helical" evidence="9">
    <location>
        <begin position="243"/>
        <end position="267"/>
    </location>
</feature>
<comment type="subcellular location">
    <subcellularLocation>
        <location evidence="1">Cell membrane</location>
        <topology evidence="1">Multi-pass membrane protein</topology>
    </subcellularLocation>
</comment>
<dbReference type="OMA" id="NWIDAVI"/>
<feature type="transmembrane region" description="Helical" evidence="9">
    <location>
        <begin position="135"/>
        <end position="161"/>
    </location>
</feature>
<dbReference type="FunCoup" id="B3RSB4">
    <property type="interactions" value="100"/>
</dbReference>
<gene>
    <name evidence="11" type="ORF">TRIADDRAFT_54537</name>
</gene>
<dbReference type="GO" id="GO:0007186">
    <property type="term" value="P:G protein-coupled receptor signaling pathway"/>
    <property type="evidence" value="ECO:0000318"/>
    <property type="project" value="GO_Central"/>
</dbReference>
<dbReference type="EMBL" id="DS985243">
    <property type="protein sequence ID" value="EDV27026.1"/>
    <property type="molecule type" value="Genomic_DNA"/>
</dbReference>
<protein>
    <recommendedName>
        <fullName evidence="10">G-protein coupled receptors family 1 profile domain-containing protein</fullName>
    </recommendedName>
</protein>
<evidence type="ECO:0000256" key="3">
    <source>
        <dbReference type="ARBA" id="ARBA00022692"/>
    </source>
</evidence>
<dbReference type="OrthoDB" id="6021915at2759"/>
<dbReference type="PANTHER" id="PTHR24249:SF372">
    <property type="entry name" value="G-PROTEIN COUPLED RECEPTORS FAMILY 1 PROFILE DOMAIN-CONTAINING PROTEIN"/>
    <property type="match status" value="1"/>
</dbReference>
<dbReference type="Pfam" id="PF00001">
    <property type="entry name" value="7tm_1"/>
    <property type="match status" value="1"/>
</dbReference>
<dbReference type="InterPro" id="IPR000276">
    <property type="entry name" value="GPCR_Rhodpsn"/>
</dbReference>
<dbReference type="PRINTS" id="PR00237">
    <property type="entry name" value="GPCRRHODOPSN"/>
</dbReference>
<feature type="transmembrane region" description="Helical" evidence="9">
    <location>
        <begin position="279"/>
        <end position="298"/>
    </location>
</feature>
<dbReference type="PROSITE" id="PS50262">
    <property type="entry name" value="G_PROTEIN_RECEP_F1_2"/>
    <property type="match status" value="1"/>
</dbReference>
<sequence length="340" mass="38967">MDNSSYDKITSTLVTTVFDNSTISTPPLFGSEQIVWMVIAIPTIITNSILLGLIFFTNDLKKATNSFMASMSAVGILWGAFYLLPRWSLINFIRTDWLFCSLSPQIGIFLTIIINLHLCLISIDKYIAIIYPFEYIRWASTLSISIAIVTVWILPLIVALLPQMTFRQLNYKTCHVLNRQDLTSEKNYLIAVFSILFFIPIACMVLAYGNIFIVANKQLKLDLDQDAGKNKQSIVMNIKAARYLSIIVGVFVVTWLPYVSFFFSMFLQPRKELFTTFVTLRYIAFCYPMVNPVLYGYFHYDTRKGFLKCIGYRRADRIQPLPSGSVTNSRYASHGKVRWV</sequence>
<reference evidence="11 12" key="1">
    <citation type="journal article" date="2008" name="Nature">
        <title>The Trichoplax genome and the nature of placozoans.</title>
        <authorList>
            <person name="Srivastava M."/>
            <person name="Begovic E."/>
            <person name="Chapman J."/>
            <person name="Putnam N.H."/>
            <person name="Hellsten U."/>
            <person name="Kawashima T."/>
            <person name="Kuo A."/>
            <person name="Mitros T."/>
            <person name="Salamov A."/>
            <person name="Carpenter M.L."/>
            <person name="Signorovitch A.Y."/>
            <person name="Moreno M.A."/>
            <person name="Kamm K."/>
            <person name="Grimwood J."/>
            <person name="Schmutz J."/>
            <person name="Shapiro H."/>
            <person name="Grigoriev I.V."/>
            <person name="Buss L.W."/>
            <person name="Schierwater B."/>
            <person name="Dellaporta S.L."/>
            <person name="Rokhsar D.S."/>
        </authorList>
    </citation>
    <scope>NUCLEOTIDE SEQUENCE [LARGE SCALE GENOMIC DNA]</scope>
    <source>
        <strain evidence="11 12">Grell-BS-1999</strain>
    </source>
</reference>
<keyword evidence="6 9" id="KW-0472">Membrane</keyword>
<dbReference type="GO" id="GO:0004930">
    <property type="term" value="F:G protein-coupled receptor activity"/>
    <property type="evidence" value="ECO:0000318"/>
    <property type="project" value="GO_Central"/>
</dbReference>
<evidence type="ECO:0000256" key="9">
    <source>
        <dbReference type="SAM" id="Phobius"/>
    </source>
</evidence>
<dbReference type="STRING" id="10228.B3RSB4"/>
<dbReference type="HOGENOM" id="CLU_009579_5_0_1"/>